<proteinExistence type="inferred from homology"/>
<feature type="compositionally biased region" description="Low complexity" evidence="4">
    <location>
        <begin position="190"/>
        <end position="202"/>
    </location>
</feature>
<feature type="compositionally biased region" description="Polar residues" evidence="4">
    <location>
        <begin position="203"/>
        <end position="213"/>
    </location>
</feature>
<evidence type="ECO:0000256" key="4">
    <source>
        <dbReference type="SAM" id="MobiDB-lite"/>
    </source>
</evidence>
<dbReference type="GO" id="GO:0003677">
    <property type="term" value="F:DNA binding"/>
    <property type="evidence" value="ECO:0007669"/>
    <property type="project" value="TreeGrafter"/>
</dbReference>
<dbReference type="AlphaFoldDB" id="A0A1A9UHZ0"/>
<evidence type="ECO:0000256" key="2">
    <source>
        <dbReference type="ARBA" id="ARBA00013786"/>
    </source>
</evidence>
<feature type="compositionally biased region" description="Polar residues" evidence="4">
    <location>
        <begin position="338"/>
        <end position="354"/>
    </location>
</feature>
<protein>
    <recommendedName>
        <fullName evidence="2">Protein SPT2 homolog</fullName>
    </recommendedName>
</protein>
<dbReference type="InterPro" id="IPR054552">
    <property type="entry name" value="SPT2_N"/>
</dbReference>
<dbReference type="Pfam" id="PF22878">
    <property type="entry name" value="SPT2_N"/>
    <property type="match status" value="1"/>
</dbReference>
<feature type="compositionally biased region" description="Basic and acidic residues" evidence="4">
    <location>
        <begin position="12"/>
        <end position="21"/>
    </location>
</feature>
<dbReference type="STRING" id="7395.A0A1A9UHZ0"/>
<dbReference type="EnsemblMetazoa" id="GAUT005417-RA">
    <property type="protein sequence ID" value="GAUT005417-PA"/>
    <property type="gene ID" value="GAUT005417"/>
</dbReference>
<evidence type="ECO:0000259" key="5">
    <source>
        <dbReference type="Pfam" id="PF22878"/>
    </source>
</evidence>
<reference evidence="6" key="1">
    <citation type="submission" date="2020-05" db="UniProtKB">
        <authorList>
            <consortium name="EnsemblMetazoa"/>
        </authorList>
    </citation>
    <scope>IDENTIFICATION</scope>
    <source>
        <strain evidence="6">TTRI</strain>
    </source>
</reference>
<keyword evidence="3" id="KW-0175">Coiled coil</keyword>
<dbReference type="GO" id="GO:0006360">
    <property type="term" value="P:transcription by RNA polymerase I"/>
    <property type="evidence" value="ECO:0007669"/>
    <property type="project" value="TreeGrafter"/>
</dbReference>
<organism evidence="6 7">
    <name type="scientific">Glossina austeni</name>
    <name type="common">Savannah tsetse fly</name>
    <dbReference type="NCBI Taxonomy" id="7395"/>
    <lineage>
        <taxon>Eukaryota</taxon>
        <taxon>Metazoa</taxon>
        <taxon>Ecdysozoa</taxon>
        <taxon>Arthropoda</taxon>
        <taxon>Hexapoda</taxon>
        <taxon>Insecta</taxon>
        <taxon>Pterygota</taxon>
        <taxon>Neoptera</taxon>
        <taxon>Endopterygota</taxon>
        <taxon>Diptera</taxon>
        <taxon>Brachycera</taxon>
        <taxon>Muscomorpha</taxon>
        <taxon>Hippoboscoidea</taxon>
        <taxon>Glossinidae</taxon>
        <taxon>Glossina</taxon>
    </lineage>
</organism>
<dbReference type="PANTHER" id="PTHR22691">
    <property type="entry name" value="YEAST SPT2-RELATED"/>
    <property type="match status" value="1"/>
</dbReference>
<feature type="domain" description="SPT2 homolog N-terminal" evidence="5">
    <location>
        <begin position="1"/>
        <end position="89"/>
    </location>
</feature>
<feature type="compositionally biased region" description="Low complexity" evidence="4">
    <location>
        <begin position="373"/>
        <end position="402"/>
    </location>
</feature>
<dbReference type="Proteomes" id="UP000078200">
    <property type="component" value="Unassembled WGS sequence"/>
</dbReference>
<feature type="compositionally biased region" description="Acidic residues" evidence="4">
    <location>
        <begin position="485"/>
        <end position="505"/>
    </location>
</feature>
<feature type="compositionally biased region" description="Basic and acidic residues" evidence="4">
    <location>
        <begin position="31"/>
        <end position="41"/>
    </location>
</feature>
<feature type="region of interest" description="Disordered" evidence="4">
    <location>
        <begin position="1"/>
        <end position="41"/>
    </location>
</feature>
<feature type="region of interest" description="Disordered" evidence="4">
    <location>
        <begin position="103"/>
        <end position="122"/>
    </location>
</feature>
<evidence type="ECO:0000313" key="6">
    <source>
        <dbReference type="EnsemblMetazoa" id="GAUT005417-PA"/>
    </source>
</evidence>
<dbReference type="PANTHER" id="PTHR22691:SF8">
    <property type="entry name" value="PROTEIN SPT2 HOMOLOG"/>
    <property type="match status" value="1"/>
</dbReference>
<dbReference type="VEuPathDB" id="VectorBase:GAUT005417"/>
<dbReference type="GO" id="GO:0006334">
    <property type="term" value="P:nucleosome assembly"/>
    <property type="evidence" value="ECO:0007669"/>
    <property type="project" value="TreeGrafter"/>
</dbReference>
<comment type="similarity">
    <text evidence="1">Belongs to the SPT2 family.</text>
</comment>
<evidence type="ECO:0000256" key="1">
    <source>
        <dbReference type="ARBA" id="ARBA00006461"/>
    </source>
</evidence>
<feature type="region of interest" description="Disordered" evidence="4">
    <location>
        <begin position="142"/>
        <end position="434"/>
    </location>
</feature>
<feature type="region of interest" description="Disordered" evidence="4">
    <location>
        <begin position="446"/>
        <end position="505"/>
    </location>
</feature>
<dbReference type="GO" id="GO:0042393">
    <property type="term" value="F:histone binding"/>
    <property type="evidence" value="ECO:0007669"/>
    <property type="project" value="TreeGrafter"/>
</dbReference>
<feature type="compositionally biased region" description="Basic and acidic residues" evidence="4">
    <location>
        <begin position="257"/>
        <end position="319"/>
    </location>
</feature>
<accession>A0A1A9UHZ0</accession>
<feature type="compositionally biased region" description="Polar residues" evidence="4">
    <location>
        <begin position="407"/>
        <end position="434"/>
    </location>
</feature>
<name>A0A1A9UHZ0_GLOAU</name>
<dbReference type="SMART" id="SM00784">
    <property type="entry name" value="SPT2"/>
    <property type="match status" value="1"/>
</dbReference>
<dbReference type="Pfam" id="PF08243">
    <property type="entry name" value="SPT2"/>
    <property type="match status" value="1"/>
</dbReference>
<feature type="compositionally biased region" description="Basic and acidic residues" evidence="4">
    <location>
        <begin position="216"/>
        <end position="237"/>
    </location>
</feature>
<evidence type="ECO:0000256" key="3">
    <source>
        <dbReference type="ARBA" id="ARBA00023054"/>
    </source>
</evidence>
<evidence type="ECO:0000313" key="7">
    <source>
        <dbReference type="Proteomes" id="UP000078200"/>
    </source>
</evidence>
<keyword evidence="7" id="KW-1185">Reference proteome</keyword>
<sequence>MDFGTLLHMAKKNSENSKDNGKYYSTKFSPPKKESKQKKLSDNIQKFLQRREQEERERQKEHKEKVAKLLAMRDEKSKNKIRKMLKVTKSANKSVLEDAIDSEHTAITRQGPDQPDQDDYGYVSTEANAFYQKYIEKVKDVKEDKGFAPSRPQSLKDLSGTKERVKAALTQEIEEKSNPSRHRREVLNLSSPSTSNSTNTSNGPRSCQASYLSRKSLYDPEAEKFEDERRRKEEEKKKMKNRKPPPPPMDFQALLKLAEKKQFEPIEIPTEVKRKEPERLLTSKEKRELEERRKAKENRERKGKQRGDDTNLEKAHKEQNSNTMTTDRMEPNGRIPKLNNQTISKSNAPTNTKNINDDIRKLPNKSINSTNATTKPSCSKPSSTSLTNVKLNANNNPSTNNNKTHQHSNSKSTGDGVSKNTYSNGNKPSCNNATRDMKTQNAKIFPHPHTQKSRHMPPEDVRKKSVDSRNSNKKPNMASKRRILEDDDDSEYDSEMDDFIDDGDAEEDYSTHIKAIFGYDKSRYHDLDEDDAAMESSFAQVQREEYISKKIGIQEDLEDMKLEAMEKKRKMMMKKRRLND</sequence>
<dbReference type="InterPro" id="IPR013256">
    <property type="entry name" value="Chromatin_SPT2"/>
</dbReference>
<feature type="compositionally biased region" description="Basic and acidic residues" evidence="4">
    <location>
        <begin position="456"/>
        <end position="467"/>
    </location>
</feature>
<dbReference type="GO" id="GO:0005730">
    <property type="term" value="C:nucleolus"/>
    <property type="evidence" value="ECO:0007669"/>
    <property type="project" value="TreeGrafter"/>
</dbReference>